<dbReference type="Gene3D" id="3.40.630.30">
    <property type="match status" value="1"/>
</dbReference>
<dbReference type="PROSITE" id="PS51186">
    <property type="entry name" value="GNAT"/>
    <property type="match status" value="1"/>
</dbReference>
<accession>A0A849T1U5</accession>
<feature type="domain" description="N-acetyltransferase" evidence="1">
    <location>
        <begin position="131"/>
        <end position="271"/>
    </location>
</feature>
<dbReference type="InterPro" id="IPR016181">
    <property type="entry name" value="Acyl_CoA_acyltransferase"/>
</dbReference>
<dbReference type="EMBL" id="JABFRW010000184">
    <property type="protein sequence ID" value="NOT35259.1"/>
    <property type="molecule type" value="Genomic_DNA"/>
</dbReference>
<keyword evidence="2" id="KW-0808">Transferase</keyword>
<name>A0A849T1U5_UNCEI</name>
<dbReference type="Proteomes" id="UP000580839">
    <property type="component" value="Unassembled WGS sequence"/>
</dbReference>
<gene>
    <name evidence="2" type="ORF">HOP12_14035</name>
</gene>
<protein>
    <submittedName>
        <fullName evidence="2">GNAT family N-acetyltransferase</fullName>
    </submittedName>
</protein>
<dbReference type="GO" id="GO:0016747">
    <property type="term" value="F:acyltransferase activity, transferring groups other than amino-acyl groups"/>
    <property type="evidence" value="ECO:0007669"/>
    <property type="project" value="InterPro"/>
</dbReference>
<proteinExistence type="predicted"/>
<evidence type="ECO:0000313" key="2">
    <source>
        <dbReference type="EMBL" id="NOT35259.1"/>
    </source>
</evidence>
<dbReference type="CDD" id="cd04301">
    <property type="entry name" value="NAT_SF"/>
    <property type="match status" value="1"/>
</dbReference>
<comment type="caution">
    <text evidence="2">The sequence shown here is derived from an EMBL/GenBank/DDBJ whole genome shotgun (WGS) entry which is preliminary data.</text>
</comment>
<evidence type="ECO:0000259" key="1">
    <source>
        <dbReference type="PROSITE" id="PS51186"/>
    </source>
</evidence>
<reference evidence="2 3" key="1">
    <citation type="submission" date="2020-04" db="EMBL/GenBank/DDBJ databases">
        <title>Metagenomic profiling of ammonia- and methane-oxidizing microorganisms in a Dutch drinking water treatment plant.</title>
        <authorList>
            <person name="Poghosyan L."/>
            <person name="Leucker S."/>
        </authorList>
    </citation>
    <scope>NUCLEOTIDE SEQUENCE [LARGE SCALE GENOMIC DNA]</scope>
    <source>
        <strain evidence="2">S-RSF-IL-03</strain>
    </source>
</reference>
<dbReference type="SUPFAM" id="SSF55729">
    <property type="entry name" value="Acyl-CoA N-acyltransferases (Nat)"/>
    <property type="match status" value="1"/>
</dbReference>
<evidence type="ECO:0000313" key="3">
    <source>
        <dbReference type="Proteomes" id="UP000580839"/>
    </source>
</evidence>
<dbReference type="InterPro" id="IPR000182">
    <property type="entry name" value="GNAT_dom"/>
</dbReference>
<organism evidence="2 3">
    <name type="scientific">Eiseniibacteriota bacterium</name>
    <dbReference type="NCBI Taxonomy" id="2212470"/>
    <lineage>
        <taxon>Bacteria</taxon>
        <taxon>Candidatus Eiseniibacteriota</taxon>
    </lineage>
</organism>
<sequence>MDLDHVRRMERVEVAVWRDLVSAASSDVRRNLGLVDVQFAGGMALLCSRLPSVLFNRAFGFGLEQAVCATNLDDLIELYRYGGPFAIQPSPAVLCPGTATLLKNRGLPARSSWSCWTRTLDVPIEPVRAPIRVTRVRREQAETFAALTCGLLGEFTIAPWIAESVGRDRWTHYLALHRDEPVGAAALFVNGDDAWLSMGVTVEEYRNQGVQSVLIARRLLDAAGQGARWIRVETTDDRPNQPSPSSRIMQYAGFTLQYQRPSHVWLPPGLDKQSSPAE</sequence>
<dbReference type="AlphaFoldDB" id="A0A849T1U5"/>